<dbReference type="Pfam" id="PF00254">
    <property type="entry name" value="FKBP_C"/>
    <property type="match status" value="1"/>
</dbReference>
<dbReference type="Gene3D" id="3.10.50.40">
    <property type="match status" value="1"/>
</dbReference>
<accession>X1J4Q3</accession>
<name>X1J4Q3_9ZZZZ</name>
<dbReference type="InterPro" id="IPR046357">
    <property type="entry name" value="PPIase_dom_sf"/>
</dbReference>
<comment type="caution">
    <text evidence="2">The sequence shown here is derived from an EMBL/GenBank/DDBJ whole genome shotgun (WGS) entry which is preliminary data.</text>
</comment>
<proteinExistence type="predicted"/>
<gene>
    <name evidence="2" type="ORF">S03H2_56934</name>
</gene>
<evidence type="ECO:0000259" key="1">
    <source>
        <dbReference type="Pfam" id="PF00254"/>
    </source>
</evidence>
<sequence>MPDYRKITSEIKRRKVSVKKEEIENVIKQLQFSRANLTLKDGPAQRGDLVEIEYFSPKIEKGKKFKDAFILGKGFLIPGFEERLETMKAGQEKNFSLKFPEKHFHSVPGNEDRAKKDLAGKILKFNV</sequence>
<feature type="domain" description="PPIase FKBP-type" evidence="1">
    <location>
        <begin position="44"/>
        <end position="103"/>
    </location>
</feature>
<dbReference type="GO" id="GO:0003755">
    <property type="term" value="F:peptidyl-prolyl cis-trans isomerase activity"/>
    <property type="evidence" value="ECO:0007669"/>
    <property type="project" value="InterPro"/>
</dbReference>
<dbReference type="AlphaFoldDB" id="X1J4Q3"/>
<reference evidence="2" key="1">
    <citation type="journal article" date="2014" name="Front. Microbiol.">
        <title>High frequency of phylogenetically diverse reductive dehalogenase-homologous genes in deep subseafloor sedimentary metagenomes.</title>
        <authorList>
            <person name="Kawai M."/>
            <person name="Futagami T."/>
            <person name="Toyoda A."/>
            <person name="Takaki Y."/>
            <person name="Nishi S."/>
            <person name="Hori S."/>
            <person name="Arai W."/>
            <person name="Tsubouchi T."/>
            <person name="Morono Y."/>
            <person name="Uchiyama I."/>
            <person name="Ito T."/>
            <person name="Fujiyama A."/>
            <person name="Inagaki F."/>
            <person name="Takami H."/>
        </authorList>
    </citation>
    <scope>NUCLEOTIDE SEQUENCE</scope>
    <source>
        <strain evidence="2">Expedition CK06-06</strain>
    </source>
</reference>
<evidence type="ECO:0000313" key="2">
    <source>
        <dbReference type="EMBL" id="GAH89711.1"/>
    </source>
</evidence>
<feature type="non-terminal residue" evidence="2">
    <location>
        <position position="127"/>
    </location>
</feature>
<organism evidence="2">
    <name type="scientific">marine sediment metagenome</name>
    <dbReference type="NCBI Taxonomy" id="412755"/>
    <lineage>
        <taxon>unclassified sequences</taxon>
        <taxon>metagenomes</taxon>
        <taxon>ecological metagenomes</taxon>
    </lineage>
</organism>
<protein>
    <recommendedName>
        <fullName evidence="1">PPIase FKBP-type domain-containing protein</fullName>
    </recommendedName>
</protein>
<dbReference type="EMBL" id="BARU01036463">
    <property type="protein sequence ID" value="GAH89711.1"/>
    <property type="molecule type" value="Genomic_DNA"/>
</dbReference>
<dbReference type="InterPro" id="IPR001179">
    <property type="entry name" value="PPIase_FKBP_dom"/>
</dbReference>
<dbReference type="SUPFAM" id="SSF54534">
    <property type="entry name" value="FKBP-like"/>
    <property type="match status" value="1"/>
</dbReference>